<name>A0A5B7HM36_PORTR</name>
<feature type="compositionally biased region" description="Low complexity" evidence="1">
    <location>
        <begin position="45"/>
        <end position="55"/>
    </location>
</feature>
<sequence length="122" mass="14116">MASPAHHHGLVKWFNIRSLDGLDETALCWSGCLTTNKQKESQRETSPGTGRSRTTTWREKKTKKNRKMRTKKTTTRRRMRKWTSWEAEVKEKYLRSSPVSQINPPTPKQEYDPPASKITTAG</sequence>
<organism evidence="2 3">
    <name type="scientific">Portunus trituberculatus</name>
    <name type="common">Swimming crab</name>
    <name type="synonym">Neptunus trituberculatus</name>
    <dbReference type="NCBI Taxonomy" id="210409"/>
    <lineage>
        <taxon>Eukaryota</taxon>
        <taxon>Metazoa</taxon>
        <taxon>Ecdysozoa</taxon>
        <taxon>Arthropoda</taxon>
        <taxon>Crustacea</taxon>
        <taxon>Multicrustacea</taxon>
        <taxon>Malacostraca</taxon>
        <taxon>Eumalacostraca</taxon>
        <taxon>Eucarida</taxon>
        <taxon>Decapoda</taxon>
        <taxon>Pleocyemata</taxon>
        <taxon>Brachyura</taxon>
        <taxon>Eubrachyura</taxon>
        <taxon>Portunoidea</taxon>
        <taxon>Portunidae</taxon>
        <taxon>Portuninae</taxon>
        <taxon>Portunus</taxon>
    </lineage>
</organism>
<reference evidence="2 3" key="1">
    <citation type="submission" date="2019-05" db="EMBL/GenBank/DDBJ databases">
        <title>Another draft genome of Portunus trituberculatus and its Hox gene families provides insights of decapod evolution.</title>
        <authorList>
            <person name="Jeong J.-H."/>
            <person name="Song I."/>
            <person name="Kim S."/>
            <person name="Choi T."/>
            <person name="Kim D."/>
            <person name="Ryu S."/>
            <person name="Kim W."/>
        </authorList>
    </citation>
    <scope>NUCLEOTIDE SEQUENCE [LARGE SCALE GENOMIC DNA]</scope>
    <source>
        <tissue evidence="2">Muscle</tissue>
    </source>
</reference>
<dbReference type="EMBL" id="VSRR010029694">
    <property type="protein sequence ID" value="MPC69594.1"/>
    <property type="molecule type" value="Genomic_DNA"/>
</dbReference>
<keyword evidence="3" id="KW-1185">Reference proteome</keyword>
<feature type="region of interest" description="Disordered" evidence="1">
    <location>
        <begin position="35"/>
        <end position="122"/>
    </location>
</feature>
<evidence type="ECO:0000256" key="1">
    <source>
        <dbReference type="SAM" id="MobiDB-lite"/>
    </source>
</evidence>
<comment type="caution">
    <text evidence="2">The sequence shown here is derived from an EMBL/GenBank/DDBJ whole genome shotgun (WGS) entry which is preliminary data.</text>
</comment>
<proteinExistence type="predicted"/>
<dbReference type="AlphaFoldDB" id="A0A5B7HM36"/>
<protein>
    <submittedName>
        <fullName evidence="2">Uncharacterized protein</fullName>
    </submittedName>
</protein>
<evidence type="ECO:0000313" key="3">
    <source>
        <dbReference type="Proteomes" id="UP000324222"/>
    </source>
</evidence>
<dbReference type="Proteomes" id="UP000324222">
    <property type="component" value="Unassembled WGS sequence"/>
</dbReference>
<gene>
    <name evidence="2" type="ORF">E2C01_063825</name>
</gene>
<evidence type="ECO:0000313" key="2">
    <source>
        <dbReference type="EMBL" id="MPC69594.1"/>
    </source>
</evidence>
<feature type="compositionally biased region" description="Basic residues" evidence="1">
    <location>
        <begin position="60"/>
        <end position="81"/>
    </location>
</feature>
<accession>A0A5B7HM36</accession>